<gene>
    <name evidence="17" type="ORF">E9531_08000</name>
</gene>
<keyword evidence="9" id="KW-0406">Ion transport</keyword>
<keyword evidence="11 14" id="KW-0472">Membrane</keyword>
<evidence type="ECO:0000313" key="18">
    <source>
        <dbReference type="Proteomes" id="UP000308917"/>
    </source>
</evidence>
<evidence type="ECO:0000256" key="5">
    <source>
        <dbReference type="ARBA" id="ARBA00022496"/>
    </source>
</evidence>
<name>A0A4S8F493_9BURK</name>
<keyword evidence="12 17" id="KW-0675">Receptor</keyword>
<evidence type="ECO:0000256" key="8">
    <source>
        <dbReference type="ARBA" id="ARBA00023004"/>
    </source>
</evidence>
<dbReference type="FunFam" id="2.170.130.10:FF:000010">
    <property type="entry name" value="Ferripyoverdine receptor"/>
    <property type="match status" value="1"/>
</dbReference>
<dbReference type="InterPro" id="IPR011662">
    <property type="entry name" value="Secretin/TonB_short_N"/>
</dbReference>
<evidence type="ECO:0000256" key="4">
    <source>
        <dbReference type="ARBA" id="ARBA00022452"/>
    </source>
</evidence>
<evidence type="ECO:0000256" key="10">
    <source>
        <dbReference type="ARBA" id="ARBA00023077"/>
    </source>
</evidence>
<keyword evidence="3 14" id="KW-0813">Transport</keyword>
<dbReference type="GO" id="GO:0015344">
    <property type="term" value="F:siderophore uptake transmembrane transporter activity"/>
    <property type="evidence" value="ECO:0007669"/>
    <property type="project" value="TreeGrafter"/>
</dbReference>
<dbReference type="AlphaFoldDB" id="A0A4S8F493"/>
<evidence type="ECO:0000256" key="3">
    <source>
        <dbReference type="ARBA" id="ARBA00022448"/>
    </source>
</evidence>
<evidence type="ECO:0000256" key="2">
    <source>
        <dbReference type="ARBA" id="ARBA00009810"/>
    </source>
</evidence>
<protein>
    <submittedName>
        <fullName evidence="17">TonB-dependent siderophore receptor</fullName>
    </submittedName>
</protein>
<keyword evidence="4 14" id="KW-1134">Transmembrane beta strand</keyword>
<comment type="caution">
    <text evidence="17">The sequence shown here is derived from an EMBL/GenBank/DDBJ whole genome shotgun (WGS) entry which is preliminary data.</text>
</comment>
<comment type="similarity">
    <text evidence="2 14 15">Belongs to the TonB-dependent receptor family.</text>
</comment>
<evidence type="ECO:0000256" key="1">
    <source>
        <dbReference type="ARBA" id="ARBA00004571"/>
    </source>
</evidence>
<keyword evidence="7" id="KW-0732">Signal</keyword>
<dbReference type="Gene3D" id="2.40.170.20">
    <property type="entry name" value="TonB-dependent receptor, beta-barrel domain"/>
    <property type="match status" value="1"/>
</dbReference>
<dbReference type="OrthoDB" id="174652at2"/>
<dbReference type="Gene3D" id="3.55.50.30">
    <property type="match status" value="1"/>
</dbReference>
<dbReference type="SUPFAM" id="SSF56935">
    <property type="entry name" value="Porins"/>
    <property type="match status" value="1"/>
</dbReference>
<evidence type="ECO:0000256" key="14">
    <source>
        <dbReference type="PROSITE-ProRule" id="PRU01360"/>
    </source>
</evidence>
<evidence type="ECO:0000256" key="12">
    <source>
        <dbReference type="ARBA" id="ARBA00023170"/>
    </source>
</evidence>
<dbReference type="InterPro" id="IPR036942">
    <property type="entry name" value="Beta-barrel_TonB_sf"/>
</dbReference>
<keyword evidence="18" id="KW-1185">Reference proteome</keyword>
<dbReference type="NCBIfam" id="TIGR01783">
    <property type="entry name" value="TonB-siderophor"/>
    <property type="match status" value="1"/>
</dbReference>
<evidence type="ECO:0000256" key="11">
    <source>
        <dbReference type="ARBA" id="ARBA00023136"/>
    </source>
</evidence>
<dbReference type="EMBL" id="STFG01000007">
    <property type="protein sequence ID" value="THU01937.1"/>
    <property type="molecule type" value="Genomic_DNA"/>
</dbReference>
<comment type="subcellular location">
    <subcellularLocation>
        <location evidence="1 14">Cell outer membrane</location>
        <topology evidence="1 14">Multi-pass membrane protein</topology>
    </subcellularLocation>
</comment>
<dbReference type="InterPro" id="IPR039426">
    <property type="entry name" value="TonB-dep_rcpt-like"/>
</dbReference>
<evidence type="ECO:0000256" key="13">
    <source>
        <dbReference type="ARBA" id="ARBA00023237"/>
    </source>
</evidence>
<dbReference type="Gene3D" id="2.170.130.10">
    <property type="entry name" value="TonB-dependent receptor, plug domain"/>
    <property type="match status" value="1"/>
</dbReference>
<reference evidence="17 18" key="1">
    <citation type="journal article" date="2015" name="Antonie Van Leeuwenhoek">
        <title>Lampropedia puyangensis sp. nov., isolated from symptomatic bark of Populus ? euramericana canker and emended description of Lampropedia hyalina (Ehrenberg 1832) Lee et al. 2004.</title>
        <authorList>
            <person name="Li Y."/>
            <person name="Wang T."/>
            <person name="Piao C.G."/>
            <person name="Wang L.F."/>
            <person name="Tian G.Z."/>
            <person name="Zhu T.H."/>
            <person name="Guo M.W."/>
        </authorList>
    </citation>
    <scope>NUCLEOTIDE SEQUENCE [LARGE SCALE GENOMIC DNA]</scope>
    <source>
        <strain evidence="17 18">2-bin</strain>
    </source>
</reference>
<evidence type="ECO:0000256" key="9">
    <source>
        <dbReference type="ARBA" id="ARBA00023065"/>
    </source>
</evidence>
<dbReference type="GO" id="GO:0015891">
    <property type="term" value="P:siderophore transport"/>
    <property type="evidence" value="ECO:0007669"/>
    <property type="project" value="InterPro"/>
</dbReference>
<keyword evidence="8" id="KW-0408">Iron</keyword>
<dbReference type="GO" id="GO:0009279">
    <property type="term" value="C:cell outer membrane"/>
    <property type="evidence" value="ECO:0007669"/>
    <property type="project" value="UniProtKB-SubCell"/>
</dbReference>
<dbReference type="PANTHER" id="PTHR32552">
    <property type="entry name" value="FERRICHROME IRON RECEPTOR-RELATED"/>
    <property type="match status" value="1"/>
</dbReference>
<accession>A0A4S8F493</accession>
<keyword evidence="5" id="KW-0410">Iron transport</keyword>
<evidence type="ECO:0000256" key="6">
    <source>
        <dbReference type="ARBA" id="ARBA00022692"/>
    </source>
</evidence>
<dbReference type="InterPro" id="IPR010105">
    <property type="entry name" value="TonB_sidphr_rcpt"/>
</dbReference>
<evidence type="ECO:0000259" key="16">
    <source>
        <dbReference type="SMART" id="SM00965"/>
    </source>
</evidence>
<dbReference type="Pfam" id="PF00593">
    <property type="entry name" value="TonB_dep_Rec_b-barrel"/>
    <property type="match status" value="1"/>
</dbReference>
<organism evidence="17 18">
    <name type="scientific">Lampropedia puyangensis</name>
    <dbReference type="NCBI Taxonomy" id="1330072"/>
    <lineage>
        <taxon>Bacteria</taxon>
        <taxon>Pseudomonadati</taxon>
        <taxon>Pseudomonadota</taxon>
        <taxon>Betaproteobacteria</taxon>
        <taxon>Burkholderiales</taxon>
        <taxon>Comamonadaceae</taxon>
        <taxon>Lampropedia</taxon>
    </lineage>
</organism>
<evidence type="ECO:0000256" key="7">
    <source>
        <dbReference type="ARBA" id="ARBA00022729"/>
    </source>
</evidence>
<keyword evidence="6 14" id="KW-0812">Transmembrane</keyword>
<keyword evidence="13 14" id="KW-0998">Cell outer membrane</keyword>
<dbReference type="InterPro" id="IPR000531">
    <property type="entry name" value="Beta-barrel_TonB"/>
</dbReference>
<dbReference type="Proteomes" id="UP000308917">
    <property type="component" value="Unassembled WGS sequence"/>
</dbReference>
<proteinExistence type="inferred from homology"/>
<dbReference type="Pfam" id="PF07715">
    <property type="entry name" value="Plug"/>
    <property type="match status" value="1"/>
</dbReference>
<dbReference type="GO" id="GO:0038023">
    <property type="term" value="F:signaling receptor activity"/>
    <property type="evidence" value="ECO:0007669"/>
    <property type="project" value="InterPro"/>
</dbReference>
<keyword evidence="10 15" id="KW-0798">TonB box</keyword>
<feature type="domain" description="Secretin/TonB short N-terminal" evidence="16">
    <location>
        <begin position="86"/>
        <end position="137"/>
    </location>
</feature>
<dbReference type="InterPro" id="IPR012910">
    <property type="entry name" value="Plug_dom"/>
</dbReference>
<sequence length="869" mass="93037">MTTFRSLKSVVAAPESALQLGCALPRRLRPIAAAVAQLALIGGIGAGVAMHAAQAQTPAAATTQAYNIPAAALQEVLAQLGASSGLIIQYDAALLEGLRSQGVQGTFAPAVALQQALRGTGVEAVSQGGGAYALRAQPAQQVSAAHGQAEALTEVVVSSAISESDASSEYTGMYAPVGQSNTASRMDLRLQETPQSVSVITHQQIDELGLQTVDDVLLHTTGVTAATAAPGGGYQFTSRGFDITNMQVDGLQGSYRATGRGPFNASILDSSLYDRVEVVRGATGLVTGAGDPSAVVNMVRKRPGKTFAASASAAIGTWGHRRVTGDVSGALTADGRVRARVIGARRDTDSFVNYRSEDDTLLSGTFEVDVLPTTLLTFGHDYQATNQNGESNTGIPIYDSTGARVNVPRSTTVAPDWTYWDKRYNNSFIYLDHAFDNGWKAKIAYSHNKNTGNALVSGNGSTVPRLVTLINPDGSGWTVRPNMAANGYRYQDNAEINANGPFTLFGRTHQLSVGMSGTRSADTANTLDFASPQDYAVPNLYEWDGSAPEPTVVWTGAKTRTVTQQHGYFGSARFHVVDPLHVVVGGRLSSYKTYRDNYATTGALASTNARLDYKNELIPFVGLTYAFNPQLTAYASYTEIFKPQSYRDKNNNFLDPITGKNVEVGLKSELLDKRLNLNVALFEAKQDNLAVIDDSVPLNSLPDGGQAYLSKGKGNRSRGVEIEATGFLSRDWQVFAAYSNTKTEDGEGNTINTHIPRQMFKLGTSYRFGGALSGLSAASTVHWHGKRDMWTVGAGSGGLSLPGVGVLETPAHGSYTTVGVHLGYRINSYWQATLNINNLFDKQYYDNYVPFRAKYGAPRNAQLAVRYQW</sequence>
<dbReference type="CDD" id="cd01347">
    <property type="entry name" value="ligand_gated_channel"/>
    <property type="match status" value="1"/>
</dbReference>
<dbReference type="InterPro" id="IPR037066">
    <property type="entry name" value="Plug_dom_sf"/>
</dbReference>
<evidence type="ECO:0000313" key="17">
    <source>
        <dbReference type="EMBL" id="THU01937.1"/>
    </source>
</evidence>
<dbReference type="RefSeq" id="WP_136573244.1">
    <property type="nucleotide sequence ID" value="NZ_STFG01000007.1"/>
</dbReference>
<dbReference type="SMART" id="SM00965">
    <property type="entry name" value="STN"/>
    <property type="match status" value="1"/>
</dbReference>
<dbReference type="PANTHER" id="PTHR32552:SF74">
    <property type="entry name" value="HYDROXAMATE SIDEROPHORE RECEPTOR FHUE"/>
    <property type="match status" value="1"/>
</dbReference>
<dbReference type="PROSITE" id="PS52016">
    <property type="entry name" value="TONB_DEPENDENT_REC_3"/>
    <property type="match status" value="1"/>
</dbReference>
<evidence type="ECO:0000256" key="15">
    <source>
        <dbReference type="RuleBase" id="RU003357"/>
    </source>
</evidence>